<evidence type="ECO:0000256" key="1">
    <source>
        <dbReference type="SAM" id="Coils"/>
    </source>
</evidence>
<dbReference type="EMBL" id="JAHLFP010000043">
    <property type="protein sequence ID" value="MBU3806296.1"/>
    <property type="molecule type" value="Genomic_DNA"/>
</dbReference>
<feature type="coiled-coil region" evidence="1">
    <location>
        <begin position="9"/>
        <end position="59"/>
    </location>
</feature>
<dbReference type="GO" id="GO:0005198">
    <property type="term" value="F:structural molecule activity"/>
    <property type="evidence" value="ECO:0007669"/>
    <property type="project" value="InterPro"/>
</dbReference>
<protein>
    <submittedName>
        <fullName evidence="2">Phage minor capsid protein</fullName>
    </submittedName>
</protein>
<dbReference type="Pfam" id="PF06152">
    <property type="entry name" value="Phage_min_cap2"/>
    <property type="match status" value="1"/>
</dbReference>
<organism evidence="2 3">
    <name type="scientific">Candidatus Allofournierella pullistercoris</name>
    <dbReference type="NCBI Taxonomy" id="2838597"/>
    <lineage>
        <taxon>Bacteria</taxon>
        <taxon>Bacillati</taxon>
        <taxon>Bacillota</taxon>
        <taxon>Clostridia</taxon>
        <taxon>Eubacteriales</taxon>
        <taxon>Oscillospiraceae</taxon>
        <taxon>Allofournierella</taxon>
    </lineage>
</organism>
<dbReference type="Proteomes" id="UP000713596">
    <property type="component" value="Unassembled WGS sequence"/>
</dbReference>
<proteinExistence type="predicted"/>
<gene>
    <name evidence="2" type="ORF">H9882_05320</name>
</gene>
<evidence type="ECO:0000313" key="2">
    <source>
        <dbReference type="EMBL" id="MBU3806296.1"/>
    </source>
</evidence>
<evidence type="ECO:0000313" key="3">
    <source>
        <dbReference type="Proteomes" id="UP000713596"/>
    </source>
</evidence>
<reference evidence="2" key="1">
    <citation type="journal article" date="2021" name="PeerJ">
        <title>Extensive microbial diversity within the chicken gut microbiome revealed by metagenomics and culture.</title>
        <authorList>
            <person name="Gilroy R."/>
            <person name="Ravi A."/>
            <person name="Getino M."/>
            <person name="Pursley I."/>
            <person name="Horton D.L."/>
            <person name="Alikhan N.F."/>
            <person name="Baker D."/>
            <person name="Gharbi K."/>
            <person name="Hall N."/>
            <person name="Watson M."/>
            <person name="Adriaenssens E.M."/>
            <person name="Foster-Nyarko E."/>
            <person name="Jarju S."/>
            <person name="Secka A."/>
            <person name="Antonio M."/>
            <person name="Oren A."/>
            <person name="Chaudhuri R.R."/>
            <person name="La Ragione R."/>
            <person name="Hildebrand F."/>
            <person name="Pallen M.J."/>
        </authorList>
    </citation>
    <scope>NUCLEOTIDE SEQUENCE</scope>
    <source>
        <strain evidence="2">B5_2728</strain>
    </source>
</reference>
<dbReference type="AlphaFoldDB" id="A0A948T308"/>
<sequence>MDKAKIDATSRLEARQRAMERAIRQAKREAEGLQDEQAAADARRRVRHLQKQLKEFVNTHGDMLRRDPWRERYDGVPAQLPYFGRGSGGEWYTEGQTERKLLATIDPTNKKLVEMWLDAFCKQYASSPVENMLVITKNGEVHFMTDNNPRGVDCSYLGDKLKGSWNIHTHPPDSTQFSFSTDADIPAFFEDGSAVMEAVDYKYRYRFERPEGITWEMWDKVRSDVEDCENELIKQYGLDFDTYEENRQHAIIQETCKRLGIDTYSRRKLK</sequence>
<reference evidence="2" key="2">
    <citation type="submission" date="2021-04" db="EMBL/GenBank/DDBJ databases">
        <authorList>
            <person name="Gilroy R."/>
        </authorList>
    </citation>
    <scope>NUCLEOTIDE SEQUENCE</scope>
    <source>
        <strain evidence="2">B5_2728</strain>
    </source>
</reference>
<comment type="caution">
    <text evidence="2">The sequence shown here is derived from an EMBL/GenBank/DDBJ whole genome shotgun (WGS) entry which is preliminary data.</text>
</comment>
<keyword evidence="1" id="KW-0175">Coiled coil</keyword>
<name>A0A948T308_9FIRM</name>
<dbReference type="InterPro" id="IPR009319">
    <property type="entry name" value="Phage_A118_VSP1"/>
</dbReference>
<accession>A0A948T308</accession>